<dbReference type="EMBL" id="Z97369">
    <property type="protein sequence ID" value="CAB10649.1"/>
    <property type="molecule type" value="Genomic_DNA"/>
</dbReference>
<name>O33030_MYCLR</name>
<evidence type="ECO:0000313" key="2">
    <source>
        <dbReference type="EMBL" id="CAB10649.1"/>
    </source>
</evidence>
<reference evidence="2" key="1">
    <citation type="journal article" date="1993" name="Mol. Microbiol.">
        <title>Use of an ordered cosmid library to deduce the genomic organization of Mycobacterium leprae.</title>
        <authorList>
            <person name="Eiglmeier K."/>
            <person name="Honore N."/>
            <person name="Woods S.A."/>
            <person name="Caudron B."/>
            <person name="Cole S.T."/>
        </authorList>
    </citation>
    <scope>NUCLEOTIDE SEQUENCE</scope>
</reference>
<gene>
    <name evidence="2" type="primary">MLCB250.55</name>
</gene>
<proteinExistence type="predicted"/>
<reference evidence="2" key="3">
    <citation type="submission" date="1997-07" db="EMBL/GenBank/DDBJ databases">
        <authorList>
            <person name="Parkhill J."/>
            <person name="Barrell B.G."/>
            <person name="Rajandream M.A."/>
        </authorList>
    </citation>
    <scope>NUCLEOTIDE SEQUENCE</scope>
</reference>
<sequence>MSWFAASTLTRRHSCAPSKFERSSSSTTTTRNGSVYPTGPSRLILLTKRCSTGSMRNAVHFAALLAVTGGTTVCGFHRQPEHLFAAFDPPKVAFYLCMRGSDEWNAQVRTTCS</sequence>
<organism evidence="2">
    <name type="scientific">Mycobacterium leprae</name>
    <dbReference type="NCBI Taxonomy" id="1769"/>
    <lineage>
        <taxon>Bacteria</taxon>
        <taxon>Bacillati</taxon>
        <taxon>Actinomycetota</taxon>
        <taxon>Actinomycetes</taxon>
        <taxon>Mycobacteriales</taxon>
        <taxon>Mycobacteriaceae</taxon>
        <taxon>Mycobacterium</taxon>
    </lineage>
</organism>
<protein>
    <submittedName>
        <fullName evidence="2">Uncharacterized protein</fullName>
    </submittedName>
</protein>
<reference evidence="2" key="2">
    <citation type="submission" date="1997-07" db="EMBL/GenBank/DDBJ databases">
        <authorList>
            <person name="Seeger K.J."/>
            <person name="Harris D."/>
        </authorList>
    </citation>
    <scope>NUCLEOTIDE SEQUENCE</scope>
</reference>
<accession>O33030</accession>
<feature type="region of interest" description="Disordered" evidence="1">
    <location>
        <begin position="1"/>
        <end position="36"/>
    </location>
</feature>
<evidence type="ECO:0000256" key="1">
    <source>
        <dbReference type="SAM" id="MobiDB-lite"/>
    </source>
</evidence>
<dbReference type="AlphaFoldDB" id="O33030"/>